<dbReference type="AlphaFoldDB" id="A0A9D4UQF5"/>
<feature type="domain" description="DUF7755" evidence="2">
    <location>
        <begin position="87"/>
        <end position="239"/>
    </location>
</feature>
<comment type="caution">
    <text evidence="3">The sequence shown here is derived from an EMBL/GenBank/DDBJ whole genome shotgun (WGS) entry which is preliminary data.</text>
</comment>
<reference evidence="3" key="1">
    <citation type="submission" date="2021-01" db="EMBL/GenBank/DDBJ databases">
        <title>Adiantum capillus-veneris genome.</title>
        <authorList>
            <person name="Fang Y."/>
            <person name="Liao Q."/>
        </authorList>
    </citation>
    <scope>NUCLEOTIDE SEQUENCE</scope>
    <source>
        <strain evidence="3">H3</strain>
        <tissue evidence="3">Leaf</tissue>
    </source>
</reference>
<gene>
    <name evidence="3" type="ORF">GOP47_0014072</name>
</gene>
<dbReference type="InterPro" id="IPR056657">
    <property type="entry name" value="DUF7755"/>
</dbReference>
<feature type="region of interest" description="Disordered" evidence="1">
    <location>
        <begin position="332"/>
        <end position="359"/>
    </location>
</feature>
<dbReference type="EMBL" id="JABFUD020000013">
    <property type="protein sequence ID" value="KAI5071821.1"/>
    <property type="molecule type" value="Genomic_DNA"/>
</dbReference>
<dbReference type="Proteomes" id="UP000886520">
    <property type="component" value="Chromosome 13"/>
</dbReference>
<evidence type="ECO:0000313" key="3">
    <source>
        <dbReference type="EMBL" id="KAI5071821.1"/>
    </source>
</evidence>
<accession>A0A9D4UQF5</accession>
<evidence type="ECO:0000259" key="2">
    <source>
        <dbReference type="Pfam" id="PF24938"/>
    </source>
</evidence>
<dbReference type="Pfam" id="PF24938">
    <property type="entry name" value="DUF7755"/>
    <property type="match status" value="1"/>
</dbReference>
<name>A0A9D4UQF5_ADICA</name>
<dbReference type="PANTHER" id="PTHR36330:SF2">
    <property type="entry name" value="LIPASE_LIPOOXYGENASE, PLAT_LH2 FAMILY PROTEIN"/>
    <property type="match status" value="1"/>
</dbReference>
<dbReference type="OrthoDB" id="2018869at2759"/>
<sequence length="447" mass="49006">MAFVINIQHLPASTYHTHVFRSFFPTFYKVHRSILDGSRYGVVCNLTATIHSQGAEAGKSNFKKPKWVLSVQEKDNKTSEDEVPKKSLFQVILTTSKDYGSSISDLNAGVLLAFIGKDGRCFMYRLSNLVSRNMFETKQSMELCESRHTPYRFQRGAQDVVTFLGPDVGKLEAVWVAPEQGTWRIQDMTVRVFLEPLDKDIRADREKSGGTIFQYNFTCEEALIGEETTSAAELRVSSISEISNEEFLHVDSSICVSGAQTSLGQVREEGLKEYEALKVSLLSYDALLVVAGSAIAAVAGHKDISEGYLIGGVLGFLYLFALERAVDQLPAAPSYPPSSKNENFSITSERKTTLGNNSDSLYTTERSNLQVLAESFNSFRAPLTRLSGILAFSAVVAKAVNTVNTQALSKEMLLAGAAGFLMTKFATILASNMPLSLKQANSSQGEA</sequence>
<evidence type="ECO:0000256" key="1">
    <source>
        <dbReference type="SAM" id="MobiDB-lite"/>
    </source>
</evidence>
<proteinExistence type="predicted"/>
<evidence type="ECO:0000313" key="4">
    <source>
        <dbReference type="Proteomes" id="UP000886520"/>
    </source>
</evidence>
<feature type="compositionally biased region" description="Polar residues" evidence="1">
    <location>
        <begin position="337"/>
        <end position="359"/>
    </location>
</feature>
<dbReference type="PANTHER" id="PTHR36330">
    <property type="entry name" value="LIPASE/LIPOOXYGENASE, PLAT/LH2 FAMILY PROTEIN"/>
    <property type="match status" value="1"/>
</dbReference>
<keyword evidence="4" id="KW-1185">Reference proteome</keyword>
<protein>
    <recommendedName>
        <fullName evidence="2">DUF7755 domain-containing protein</fullName>
    </recommendedName>
</protein>
<organism evidence="3 4">
    <name type="scientific">Adiantum capillus-veneris</name>
    <name type="common">Maidenhair fern</name>
    <dbReference type="NCBI Taxonomy" id="13818"/>
    <lineage>
        <taxon>Eukaryota</taxon>
        <taxon>Viridiplantae</taxon>
        <taxon>Streptophyta</taxon>
        <taxon>Embryophyta</taxon>
        <taxon>Tracheophyta</taxon>
        <taxon>Polypodiopsida</taxon>
        <taxon>Polypodiidae</taxon>
        <taxon>Polypodiales</taxon>
        <taxon>Pteridineae</taxon>
        <taxon>Pteridaceae</taxon>
        <taxon>Vittarioideae</taxon>
        <taxon>Adiantum</taxon>
    </lineage>
</organism>